<keyword evidence="2" id="KW-0812">Transmembrane</keyword>
<accession>K9PBH4</accession>
<feature type="transmembrane region" description="Helical" evidence="2">
    <location>
        <begin position="136"/>
        <end position="153"/>
    </location>
</feature>
<feature type="region of interest" description="Disordered" evidence="1">
    <location>
        <begin position="592"/>
        <end position="621"/>
    </location>
</feature>
<dbReference type="EMBL" id="CP003495">
    <property type="protein sequence ID" value="AFY29919.1"/>
    <property type="molecule type" value="Genomic_DNA"/>
</dbReference>
<name>K9PBH4_CYAGP</name>
<dbReference type="HOGENOM" id="CLU_269573_0_0_3"/>
<evidence type="ECO:0000313" key="3">
    <source>
        <dbReference type="EMBL" id="AFY29919.1"/>
    </source>
</evidence>
<keyword evidence="2" id="KW-0472">Membrane</keyword>
<keyword evidence="2" id="KW-1133">Transmembrane helix</keyword>
<evidence type="ECO:0000256" key="1">
    <source>
        <dbReference type="SAM" id="MobiDB-lite"/>
    </source>
</evidence>
<dbReference type="Proteomes" id="UP000010388">
    <property type="component" value="Chromosome"/>
</dbReference>
<evidence type="ECO:0000313" key="4">
    <source>
        <dbReference type="Proteomes" id="UP000010388"/>
    </source>
</evidence>
<organism evidence="3 4">
    <name type="scientific">Cyanobium gracile (strain ATCC 27147 / PCC 6307)</name>
    <dbReference type="NCBI Taxonomy" id="292564"/>
    <lineage>
        <taxon>Bacteria</taxon>
        <taxon>Bacillati</taxon>
        <taxon>Cyanobacteriota</taxon>
        <taxon>Cyanophyceae</taxon>
        <taxon>Synechococcales</taxon>
        <taxon>Prochlorococcaceae</taxon>
        <taxon>Cyanobium</taxon>
    </lineage>
</organism>
<dbReference type="OrthoDB" id="567991at2"/>
<dbReference type="RefSeq" id="WP_015110354.1">
    <property type="nucleotide sequence ID" value="NC_019675.1"/>
</dbReference>
<reference evidence="4" key="1">
    <citation type="journal article" date="2013" name="Proc. Natl. Acad. Sci. U.S.A.">
        <title>Improving the coverage of the cyanobacterial phylum using diversity-driven genome sequencing.</title>
        <authorList>
            <person name="Shih P.M."/>
            <person name="Wu D."/>
            <person name="Latifi A."/>
            <person name="Axen S.D."/>
            <person name="Fewer D.P."/>
            <person name="Talla E."/>
            <person name="Calteau A."/>
            <person name="Cai F."/>
            <person name="Tandeau de Marsac N."/>
            <person name="Rippka R."/>
            <person name="Herdman M."/>
            <person name="Sivonen K."/>
            <person name="Coursin T."/>
            <person name="Laurent T."/>
            <person name="Goodwin L."/>
            <person name="Nolan M."/>
            <person name="Davenport K.W."/>
            <person name="Han C.S."/>
            <person name="Rubin E.M."/>
            <person name="Eisen J.A."/>
            <person name="Woyke T."/>
            <person name="Gugger M."/>
            <person name="Kerfeld C.A."/>
        </authorList>
    </citation>
    <scope>NUCLEOTIDE SEQUENCE [LARGE SCALE GENOMIC DNA]</scope>
    <source>
        <strain evidence="4">ATCC 27147 / PCC 6307</strain>
    </source>
</reference>
<dbReference type="KEGG" id="cgc:Cyagr_2827"/>
<protein>
    <submittedName>
        <fullName evidence="3">Uncharacterized protein</fullName>
    </submittedName>
</protein>
<sequence>MTSLVPSHRRRWPAPAGTDGWIGHCWPELLALVVAGLPGLATPWLFVLSSLIRLSWCSAELLHGTGHALMRAMVDSDGAALAVVSLLEHRSPGEVLGSLLPLGPIGPGDGRGRSRPWVAVGDPTPWRVRLKAGGGLLFNLLALALAWGGLEFFTAGSPALVRALLVSVAAANGALLLASRTDWEAIGSGRAARFHCGHFGFISGADPLVRGELLPPPAIDRFRTMGLEMETRGAPAGAGLVVVRDRRGRIDVVGHGRINRKRGHLTRSLERGVRRAGHRALRTGRRPLPSGLIAAWQYGPGSSGPPGNFESHWQRWSPPQRRRLWSRSMGRWVSGWQAVQHRIALEGEFHGFSLFGTETTVQGLGTWLRVALRGGPPATGAAPTVAGLMDLLICQGDWLAAVRLASLRLLAEPASAPASEAFAPWATGFEAAFQDLIASRPDACLDHPAVIEELTLRILHRLDADPLLRRYSSSRTQRWIRAAIGAFLHHDPFAAARQFLACARGRFGLVVISATWPDRLVLCSLGQSITIGVDGPGAVALYATEPAAVDAVLGGRPGCHRIDLDPVAGEIAVLSPTALTIHSLSQERELTAEEIRRRRQASRARPGSDEPPPRAGRGGLDPVGADLAAIPGLLSRIQDDWIHPLSANRASAQALARLLIATAMRLAERQALLTREGLDPALARSSHVDLLVTGLENNLWLGAHFARDLEGLMPLLHVKALSASAVLQHLHGDGSSLNLSRQSIVLVLSDSGQSTPCRQVLDACDRLVREALIEDVFLIIGDPDSLPASPLPDPEGPDGSDQARRHRLFTTAAGRRTSEAATATVAAMHQTLTELLFSLCRQVQQAFPDQRPLGLRLRPEALLALETMEDQLLVNDVREIIGADEGGQPRPSAVSRRLVQEGRRWAWHVLETPAAWLIHALYVIGSLGWGMPLFRGLTLALLPLAGLVEGEGMGSLLLALSLPADVALYVLGPWCWTLGLRFLQGRQPLARIGRRSLVIGEAEGLHQLLSHFVSKLFALSYGLTAVDVHGADPADSLPHGYAHRLVRGTLLFLGVPDGRCSQRQRAHADAVIGAARQAEGLRHLGAGPEIVALSSDPCITAERFQAALVIPSPIHGGCGNGIRLPSDDGIEAIRESRFGSLRRLLAAYVFFHAMAHRVATVPGLGFEWWSSQSRPKLALAAPPLALAVRLIRAESAAIEPPLRGRLVHQLRC</sequence>
<dbReference type="AlphaFoldDB" id="K9PBH4"/>
<feature type="transmembrane region" description="Helical" evidence="2">
    <location>
        <begin position="29"/>
        <end position="48"/>
    </location>
</feature>
<dbReference type="STRING" id="292564.Cyagr_2827"/>
<dbReference type="eggNOG" id="COG0449">
    <property type="taxonomic scope" value="Bacteria"/>
</dbReference>
<proteinExistence type="predicted"/>
<evidence type="ECO:0000256" key="2">
    <source>
        <dbReference type="SAM" id="Phobius"/>
    </source>
</evidence>
<gene>
    <name evidence="3" type="ordered locus">Cyagr_2827</name>
</gene>